<dbReference type="HAMAP" id="MF_00147_B">
    <property type="entry name" value="TIM_B"/>
    <property type="match status" value="1"/>
</dbReference>
<accession>A0AAD4Q3R9</accession>
<keyword evidence="10 11" id="KW-0413">Isomerase</keyword>
<dbReference type="AlphaFoldDB" id="A0AAD4Q3R9"/>
<dbReference type="Proteomes" id="UP001201262">
    <property type="component" value="Unassembled WGS sequence"/>
</dbReference>
<dbReference type="NCBIfam" id="TIGR00419">
    <property type="entry name" value="tim"/>
    <property type="match status" value="1"/>
</dbReference>
<comment type="catalytic activity">
    <reaction evidence="1 11">
        <text>D-glyceraldehyde 3-phosphate = dihydroxyacetone phosphate</text>
        <dbReference type="Rhea" id="RHEA:18585"/>
        <dbReference type="ChEBI" id="CHEBI:57642"/>
        <dbReference type="ChEBI" id="CHEBI:59776"/>
        <dbReference type="EC" id="5.3.1.1"/>
    </reaction>
</comment>
<dbReference type="Pfam" id="PF00121">
    <property type="entry name" value="TIM"/>
    <property type="match status" value="1"/>
</dbReference>
<evidence type="ECO:0000256" key="1">
    <source>
        <dbReference type="ARBA" id="ARBA00000474"/>
    </source>
</evidence>
<protein>
    <recommendedName>
        <fullName evidence="7 11">Triosephosphate isomerase</fullName>
        <ecNumber evidence="6 11">5.3.1.1</ecNumber>
    </recommendedName>
</protein>
<reference evidence="12" key="1">
    <citation type="submission" date="2021-12" db="EMBL/GenBank/DDBJ databases">
        <title>Convergent genome expansion in fungi linked to evolution of root-endophyte symbiosis.</title>
        <authorList>
            <consortium name="DOE Joint Genome Institute"/>
            <person name="Ke Y.-H."/>
            <person name="Bonito G."/>
            <person name="Liao H.-L."/>
            <person name="Looney B."/>
            <person name="Rojas-Flechas A."/>
            <person name="Nash J."/>
            <person name="Hameed K."/>
            <person name="Schadt C."/>
            <person name="Martin F."/>
            <person name="Crous P.W."/>
            <person name="Miettinen O."/>
            <person name="Magnuson J.K."/>
            <person name="Labbe J."/>
            <person name="Jacobson D."/>
            <person name="Doktycz M.J."/>
            <person name="Veneault-Fourrey C."/>
            <person name="Kuo A."/>
            <person name="Mondo S."/>
            <person name="Calhoun S."/>
            <person name="Riley R."/>
            <person name="Ohm R."/>
            <person name="LaButti K."/>
            <person name="Andreopoulos B."/>
            <person name="Pangilinan J."/>
            <person name="Nolan M."/>
            <person name="Tritt A."/>
            <person name="Clum A."/>
            <person name="Lipzen A."/>
            <person name="Daum C."/>
            <person name="Barry K."/>
            <person name="Grigoriev I.V."/>
            <person name="Vilgalys R."/>
        </authorList>
    </citation>
    <scope>NUCLEOTIDE SEQUENCE</scope>
    <source>
        <strain evidence="12">PMI_201</strain>
    </source>
</reference>
<comment type="pathway">
    <text evidence="3 11">Carbohydrate biosynthesis; gluconeogenesis.</text>
</comment>
<dbReference type="PANTHER" id="PTHR21139:SF41">
    <property type="entry name" value="TRIOSEPHOSPHATE ISOMERASE"/>
    <property type="match status" value="1"/>
</dbReference>
<dbReference type="GO" id="GO:0004807">
    <property type="term" value="F:triose-phosphate isomerase activity"/>
    <property type="evidence" value="ECO:0007669"/>
    <property type="project" value="UniProtKB-EC"/>
</dbReference>
<evidence type="ECO:0000256" key="7">
    <source>
        <dbReference type="ARBA" id="ARBA00019397"/>
    </source>
</evidence>
<dbReference type="PROSITE" id="PS51440">
    <property type="entry name" value="TIM_2"/>
    <property type="match status" value="1"/>
</dbReference>
<dbReference type="InterPro" id="IPR020861">
    <property type="entry name" value="Triosephosphate_isomerase_AS"/>
</dbReference>
<dbReference type="Gene3D" id="3.20.20.70">
    <property type="entry name" value="Aldolase class I"/>
    <property type="match status" value="1"/>
</dbReference>
<evidence type="ECO:0000313" key="13">
    <source>
        <dbReference type="Proteomes" id="UP001201262"/>
    </source>
</evidence>
<evidence type="ECO:0000256" key="4">
    <source>
        <dbReference type="ARBA" id="ARBA00007422"/>
    </source>
</evidence>
<dbReference type="CDD" id="cd00311">
    <property type="entry name" value="TIM"/>
    <property type="match status" value="1"/>
</dbReference>
<dbReference type="FunFam" id="3.20.20.70:FF:000025">
    <property type="entry name" value="Triosephosphate isomerase"/>
    <property type="match status" value="1"/>
</dbReference>
<evidence type="ECO:0000256" key="8">
    <source>
        <dbReference type="ARBA" id="ARBA00022432"/>
    </source>
</evidence>
<evidence type="ECO:0000256" key="10">
    <source>
        <dbReference type="ARBA" id="ARBA00023235"/>
    </source>
</evidence>
<comment type="pathway">
    <text evidence="2 11">Carbohydrate degradation; glycolysis; D-glyceraldehyde 3-phosphate from glycerone phosphate: step 1/1.</text>
</comment>
<evidence type="ECO:0000256" key="9">
    <source>
        <dbReference type="ARBA" id="ARBA00023152"/>
    </source>
</evidence>
<dbReference type="PROSITE" id="PS00171">
    <property type="entry name" value="TIM_1"/>
    <property type="match status" value="1"/>
</dbReference>
<evidence type="ECO:0000256" key="2">
    <source>
        <dbReference type="ARBA" id="ARBA00004680"/>
    </source>
</evidence>
<dbReference type="InterPro" id="IPR035990">
    <property type="entry name" value="TIM_sf"/>
</dbReference>
<dbReference type="GO" id="GO:0019563">
    <property type="term" value="P:glycerol catabolic process"/>
    <property type="evidence" value="ECO:0007669"/>
    <property type="project" value="TreeGrafter"/>
</dbReference>
<comment type="subunit">
    <text evidence="5">Homodimer.</text>
</comment>
<dbReference type="SUPFAM" id="SSF51351">
    <property type="entry name" value="Triosephosphate isomerase (TIM)"/>
    <property type="match status" value="1"/>
</dbReference>
<dbReference type="InterPro" id="IPR013785">
    <property type="entry name" value="Aldolase_TIM"/>
</dbReference>
<name>A0AAD4Q3R9_9EURO</name>
<dbReference type="EC" id="5.3.1.1" evidence="6 11"/>
<organism evidence="12 13">
    <name type="scientific">Talaromyces proteolyticus</name>
    <dbReference type="NCBI Taxonomy" id="1131652"/>
    <lineage>
        <taxon>Eukaryota</taxon>
        <taxon>Fungi</taxon>
        <taxon>Dikarya</taxon>
        <taxon>Ascomycota</taxon>
        <taxon>Pezizomycotina</taxon>
        <taxon>Eurotiomycetes</taxon>
        <taxon>Eurotiomycetidae</taxon>
        <taxon>Eurotiales</taxon>
        <taxon>Trichocomaceae</taxon>
        <taxon>Talaromyces</taxon>
        <taxon>Talaromyces sect. Bacilispori</taxon>
    </lineage>
</organism>
<dbReference type="InterPro" id="IPR000652">
    <property type="entry name" value="Triosephosphate_isomerase"/>
</dbReference>
<evidence type="ECO:0000256" key="3">
    <source>
        <dbReference type="ARBA" id="ARBA00004742"/>
    </source>
</evidence>
<evidence type="ECO:0000256" key="5">
    <source>
        <dbReference type="ARBA" id="ARBA00011738"/>
    </source>
</evidence>
<dbReference type="RefSeq" id="XP_046077960.1">
    <property type="nucleotide sequence ID" value="XM_046209279.1"/>
</dbReference>
<comment type="similarity">
    <text evidence="4 11">Belongs to the triosephosphate isomerase family.</text>
</comment>
<dbReference type="InterPro" id="IPR022896">
    <property type="entry name" value="TrioseP_Isoase_bac/euk"/>
</dbReference>
<keyword evidence="9 11" id="KW-0324">Glycolysis</keyword>
<evidence type="ECO:0000313" key="12">
    <source>
        <dbReference type="EMBL" id="KAH8705339.1"/>
    </source>
</evidence>
<evidence type="ECO:0000256" key="11">
    <source>
        <dbReference type="RuleBase" id="RU363013"/>
    </source>
</evidence>
<proteinExistence type="inferred from homology"/>
<gene>
    <name evidence="12" type="ORF">BGW36DRAFT_12006</name>
</gene>
<dbReference type="EMBL" id="JAJTJA010000001">
    <property type="protein sequence ID" value="KAH8705339.1"/>
    <property type="molecule type" value="Genomic_DNA"/>
</dbReference>
<evidence type="ECO:0000256" key="6">
    <source>
        <dbReference type="ARBA" id="ARBA00011940"/>
    </source>
</evidence>
<dbReference type="GO" id="GO:0006096">
    <property type="term" value="P:glycolytic process"/>
    <property type="evidence" value="ECO:0007669"/>
    <property type="project" value="UniProtKB-KW"/>
</dbReference>
<dbReference type="GeneID" id="70239566"/>
<dbReference type="GO" id="GO:0046166">
    <property type="term" value="P:glyceraldehyde-3-phosphate biosynthetic process"/>
    <property type="evidence" value="ECO:0007669"/>
    <property type="project" value="TreeGrafter"/>
</dbReference>
<keyword evidence="13" id="KW-1185">Reference proteome</keyword>
<keyword evidence="8 11" id="KW-0312">Gluconeogenesis</keyword>
<comment type="caution">
    <text evidence="12">The sequence shown here is derived from an EMBL/GenBank/DDBJ whole genome shotgun (WGS) entry which is preliminary data.</text>
</comment>
<dbReference type="GO" id="GO:0006094">
    <property type="term" value="P:gluconeogenesis"/>
    <property type="evidence" value="ECO:0007669"/>
    <property type="project" value="UniProtKB-KW"/>
</dbReference>
<dbReference type="PANTHER" id="PTHR21139">
    <property type="entry name" value="TRIOSEPHOSPHATE ISOMERASE"/>
    <property type="match status" value="1"/>
</dbReference>
<dbReference type="GO" id="GO:0005829">
    <property type="term" value="C:cytosol"/>
    <property type="evidence" value="ECO:0007669"/>
    <property type="project" value="TreeGrafter"/>
</dbReference>
<sequence>MPRQFFVGGNFKMNGVTSTIKSIVSNLNNSKRDPNTEVVVAPPALYLALVRELADPSVGVAAQNVYDKPNGAFTGELSVEQLKDAKIDWAIVGHSERRVLLREDDDFVARKTKAAIDGGLSVILCIGESLEEREATKTIEVVTRQLNAVAKLVSEEQWSKIVIAYEPIWAIGTGKVATTTQAQEVHAAIRKWLGETISAKVADETRILYGGSVSDGNCKDLAKEKDIDGFLVGGASLKPAFVDIINARL</sequence>